<organism evidence="2 3">
    <name type="scientific">Coccomyxa viridis</name>
    <dbReference type="NCBI Taxonomy" id="1274662"/>
    <lineage>
        <taxon>Eukaryota</taxon>
        <taxon>Viridiplantae</taxon>
        <taxon>Chlorophyta</taxon>
        <taxon>core chlorophytes</taxon>
        <taxon>Trebouxiophyceae</taxon>
        <taxon>Trebouxiophyceae incertae sedis</taxon>
        <taxon>Coccomyxaceae</taxon>
        <taxon>Coccomyxa</taxon>
    </lineage>
</organism>
<gene>
    <name evidence="2" type="primary">g3592</name>
    <name evidence="2" type="ORF">VP750_LOCUS3066</name>
</gene>
<dbReference type="PANTHER" id="PTHR14534:SF3">
    <property type="entry name" value="GID COMPLEX SUBUNIT 4 HOMOLOG"/>
    <property type="match status" value="1"/>
</dbReference>
<dbReference type="InterPro" id="IPR018618">
    <property type="entry name" value="GID4/10-like"/>
</dbReference>
<keyword evidence="3" id="KW-1185">Reference proteome</keyword>
<evidence type="ECO:0000313" key="2">
    <source>
        <dbReference type="EMBL" id="CAL5221407.1"/>
    </source>
</evidence>
<comment type="similarity">
    <text evidence="1">Belongs to the GID4/VID24 family.</text>
</comment>
<evidence type="ECO:0000313" key="3">
    <source>
        <dbReference type="Proteomes" id="UP001497392"/>
    </source>
</evidence>
<dbReference type="PANTHER" id="PTHR14534">
    <property type="entry name" value="VACUOLAR IMPORT AND DEGRADATION PROTEIN 24"/>
    <property type="match status" value="1"/>
</dbReference>
<comment type="caution">
    <text evidence="2">The sequence shown here is derived from an EMBL/GenBank/DDBJ whole genome shotgun (WGS) entry which is preliminary data.</text>
</comment>
<dbReference type="Pfam" id="PF09783">
    <property type="entry name" value="Vac_ImportDeg"/>
    <property type="match status" value="1"/>
</dbReference>
<protein>
    <submittedName>
        <fullName evidence="2">G3592 protein</fullName>
    </submittedName>
</protein>
<dbReference type="Proteomes" id="UP001497392">
    <property type="component" value="Unassembled WGS sequence"/>
</dbReference>
<accession>A0ABP1FTI9</accession>
<reference evidence="2 3" key="1">
    <citation type="submission" date="2024-06" db="EMBL/GenBank/DDBJ databases">
        <authorList>
            <person name="Kraege A."/>
            <person name="Thomma B."/>
        </authorList>
    </citation>
    <scope>NUCLEOTIDE SEQUENCE [LARGE SCALE GENOMIC DNA]</scope>
</reference>
<dbReference type="EMBL" id="CAXHTA020000005">
    <property type="protein sequence ID" value="CAL5221407.1"/>
    <property type="molecule type" value="Genomic_DNA"/>
</dbReference>
<proteinExistence type="inferred from homology"/>
<evidence type="ECO:0000256" key="1">
    <source>
        <dbReference type="ARBA" id="ARBA00061469"/>
    </source>
</evidence>
<sequence>MPVRDEDASDIFSELVPQVLRSTEDRNEVTNRLRQVLSGWRRASDLLDPDDMMASCPASMDERDGLPSLHTLTTFRESCAATPASSQDFSPPEPCSYLRAGQVFCGNQRVNRMESSAAENWLVEIQVQDVDLRQGMAWGTSSWLLPNGEAPVETTWQGEIIDNCNHTFDTQKWGASHISDMKNWSKFSAFSELYMAGSILGSRCCRLKECSHIFMRWKEQAFAKSGDDCGLTIAGFYYICLCRQTGDVEGFYVDPLSLPNHKLTLKAVTAGAPAGMQSFAAFQFR</sequence>
<name>A0ABP1FTI9_9CHLO</name>